<dbReference type="HAMAP" id="MF_00412">
    <property type="entry name" value="ProA"/>
    <property type="match status" value="1"/>
</dbReference>
<keyword evidence="4 7" id="KW-0521">NADP</keyword>
<comment type="caution">
    <text evidence="10">The sequence shown here is derived from an EMBL/GenBank/DDBJ whole genome shotgun (WGS) entry which is preliminary data.</text>
</comment>
<evidence type="ECO:0000313" key="11">
    <source>
        <dbReference type="Proteomes" id="UP000612352"/>
    </source>
</evidence>
<dbReference type="PIRSF" id="PIRSF000151">
    <property type="entry name" value="GPR"/>
    <property type="match status" value="1"/>
</dbReference>
<dbReference type="InterPro" id="IPR016162">
    <property type="entry name" value="Ald_DH_N"/>
</dbReference>
<dbReference type="PANTHER" id="PTHR11063">
    <property type="entry name" value="GLUTAMATE SEMIALDEHYDE DEHYDROGENASE"/>
    <property type="match status" value="1"/>
</dbReference>
<evidence type="ECO:0000256" key="2">
    <source>
        <dbReference type="ARBA" id="ARBA00022605"/>
    </source>
</evidence>
<name>A0ABS1B6D6_9MICO</name>
<comment type="subcellular location">
    <subcellularLocation>
        <location evidence="7">Cytoplasm</location>
    </subcellularLocation>
</comment>
<protein>
    <recommendedName>
        <fullName evidence="7">Gamma-glutamyl phosphate reductase</fullName>
        <shortName evidence="7">GPR</shortName>
        <ecNumber evidence="7">1.2.1.41</ecNumber>
    </recommendedName>
    <alternativeName>
        <fullName evidence="7">Glutamate-5-semialdehyde dehydrogenase</fullName>
    </alternativeName>
    <alternativeName>
        <fullName evidence="7">Glutamyl-gamma-semialdehyde dehydrogenase</fullName>
        <shortName evidence="7">GSA dehydrogenase</shortName>
    </alternativeName>
</protein>
<gene>
    <name evidence="7" type="primary">proA</name>
    <name evidence="10" type="ORF">I8D64_02185</name>
</gene>
<dbReference type="InterPro" id="IPR015590">
    <property type="entry name" value="Aldehyde_DH_dom"/>
</dbReference>
<evidence type="ECO:0000256" key="6">
    <source>
        <dbReference type="ARBA" id="ARBA00049024"/>
    </source>
</evidence>
<dbReference type="NCBIfam" id="NF001221">
    <property type="entry name" value="PRK00197.1"/>
    <property type="match status" value="1"/>
</dbReference>
<dbReference type="NCBIfam" id="TIGR00407">
    <property type="entry name" value="proA"/>
    <property type="match status" value="1"/>
</dbReference>
<keyword evidence="7" id="KW-0963">Cytoplasm</keyword>
<dbReference type="GO" id="GO:0004350">
    <property type="term" value="F:glutamate-5-semialdehyde dehydrogenase activity"/>
    <property type="evidence" value="ECO:0007669"/>
    <property type="project" value="UniProtKB-EC"/>
</dbReference>
<feature type="region of interest" description="Disordered" evidence="8">
    <location>
        <begin position="1"/>
        <end position="37"/>
    </location>
</feature>
<dbReference type="Pfam" id="PF00171">
    <property type="entry name" value="Aldedh"/>
    <property type="match status" value="1"/>
</dbReference>
<keyword evidence="11" id="KW-1185">Reference proteome</keyword>
<evidence type="ECO:0000256" key="5">
    <source>
        <dbReference type="ARBA" id="ARBA00023002"/>
    </source>
</evidence>
<evidence type="ECO:0000256" key="7">
    <source>
        <dbReference type="HAMAP-Rule" id="MF_00412"/>
    </source>
</evidence>
<dbReference type="Gene3D" id="3.40.309.10">
    <property type="entry name" value="Aldehyde Dehydrogenase, Chain A, domain 2"/>
    <property type="match status" value="1"/>
</dbReference>
<comment type="catalytic activity">
    <reaction evidence="6 7">
        <text>L-glutamate 5-semialdehyde + phosphate + NADP(+) = L-glutamyl 5-phosphate + NADPH + H(+)</text>
        <dbReference type="Rhea" id="RHEA:19541"/>
        <dbReference type="ChEBI" id="CHEBI:15378"/>
        <dbReference type="ChEBI" id="CHEBI:43474"/>
        <dbReference type="ChEBI" id="CHEBI:57783"/>
        <dbReference type="ChEBI" id="CHEBI:58066"/>
        <dbReference type="ChEBI" id="CHEBI:58274"/>
        <dbReference type="ChEBI" id="CHEBI:58349"/>
        <dbReference type="EC" id="1.2.1.41"/>
    </reaction>
</comment>
<keyword evidence="3 7" id="KW-0641">Proline biosynthesis</keyword>
<evidence type="ECO:0000256" key="1">
    <source>
        <dbReference type="ARBA" id="ARBA00004985"/>
    </source>
</evidence>
<keyword evidence="5 7" id="KW-0560">Oxidoreductase</keyword>
<accession>A0ABS1B6D6</accession>
<comment type="function">
    <text evidence="7">Catalyzes the NADPH-dependent reduction of L-glutamate 5-phosphate into L-glutamate 5-semialdehyde and phosphate. The product spontaneously undergoes cyclization to form 1-pyrroline-5-carboxylate.</text>
</comment>
<sequence length="466" mass="48142">MDETTSTPAPTPTSAPSAPGSPAPGSAAPGSAASGTATDVEEAVLVAARRAKDAQPALATLTRERKDQVLRSMADALVARAGEIVAANAQDIAEADAAGIEAGLRDRLLLDEDRVATIAQQLRDAAALPDPIGEVVRGGLLANGLELREVRVPLGVIGMIYEARPNVTVDAAGLSLKAGSAVVLRGGSAALHSNTALIAVLRDVLEEQGLPRDLVVGIDEHGRAGADVLMRARGLVDVLIPRGGAGLIRRVVDNAKVPVIETGTGTTHVFIDASADLTKAAAIVGNAKTQRIGVCNALETLLVHRDVAEEALAAITEVLAPHGVTLHADDAARAILTRDDAGDAPAVLPVVPATEDDWAAEYLSLDLAVRVVDDVEAAIAHIRRWSSGHTESIITSDLASQRLFTTAVDSAVVMVNSSTRFSDGAEFGFGAEIGISTQKLHARGPMGLQEITSTKWIVIGDGHVKP</sequence>
<dbReference type="EC" id="1.2.1.41" evidence="7"/>
<proteinExistence type="inferred from homology"/>
<dbReference type="PANTHER" id="PTHR11063:SF8">
    <property type="entry name" value="DELTA-1-PYRROLINE-5-CARBOXYLATE SYNTHASE"/>
    <property type="match status" value="1"/>
</dbReference>
<dbReference type="InterPro" id="IPR016161">
    <property type="entry name" value="Ald_DH/histidinol_DH"/>
</dbReference>
<comment type="pathway">
    <text evidence="1 7">Amino-acid biosynthesis; L-proline biosynthesis; L-glutamate 5-semialdehyde from L-glutamate: step 2/2.</text>
</comment>
<dbReference type="PROSITE" id="PS01223">
    <property type="entry name" value="PROA"/>
    <property type="match status" value="1"/>
</dbReference>
<dbReference type="SUPFAM" id="SSF53720">
    <property type="entry name" value="ALDH-like"/>
    <property type="match status" value="1"/>
</dbReference>
<dbReference type="EMBL" id="JAEDAJ010000001">
    <property type="protein sequence ID" value="MBK0330212.1"/>
    <property type="molecule type" value="Genomic_DNA"/>
</dbReference>
<evidence type="ECO:0000259" key="9">
    <source>
        <dbReference type="Pfam" id="PF00171"/>
    </source>
</evidence>
<dbReference type="InterPro" id="IPR000965">
    <property type="entry name" value="GPR_dom"/>
</dbReference>
<dbReference type="InterPro" id="IPR012134">
    <property type="entry name" value="Glu-5-SA_DH"/>
</dbReference>
<evidence type="ECO:0000256" key="4">
    <source>
        <dbReference type="ARBA" id="ARBA00022857"/>
    </source>
</evidence>
<reference evidence="10 11" key="1">
    <citation type="submission" date="2020-12" db="EMBL/GenBank/DDBJ databases">
        <title>Brachybacterium sp. MASK1Z-5, whole genome shotgun sequence.</title>
        <authorList>
            <person name="Tuo L."/>
        </authorList>
    </citation>
    <scope>NUCLEOTIDE SEQUENCE [LARGE SCALE GENOMIC DNA]</scope>
    <source>
        <strain evidence="10 11">MASK1Z-5</strain>
    </source>
</reference>
<comment type="similarity">
    <text evidence="7">Belongs to the gamma-glutamyl phosphate reductase family.</text>
</comment>
<dbReference type="CDD" id="cd07079">
    <property type="entry name" value="ALDH_F18-19_ProA-GPR"/>
    <property type="match status" value="1"/>
</dbReference>
<evidence type="ECO:0000256" key="8">
    <source>
        <dbReference type="SAM" id="MobiDB-lite"/>
    </source>
</evidence>
<feature type="domain" description="Aldehyde dehydrogenase" evidence="9">
    <location>
        <begin position="31"/>
        <end position="319"/>
    </location>
</feature>
<evidence type="ECO:0000256" key="3">
    <source>
        <dbReference type="ARBA" id="ARBA00022650"/>
    </source>
</evidence>
<dbReference type="InterPro" id="IPR016163">
    <property type="entry name" value="Ald_DH_C"/>
</dbReference>
<evidence type="ECO:0000313" key="10">
    <source>
        <dbReference type="EMBL" id="MBK0330212.1"/>
    </source>
</evidence>
<dbReference type="RefSeq" id="WP_200500853.1">
    <property type="nucleotide sequence ID" value="NZ_JAEDAJ010000001.1"/>
</dbReference>
<organism evidence="10 11">
    <name type="scientific">Brachybacterium halotolerans</name>
    <dbReference type="NCBI Taxonomy" id="2795215"/>
    <lineage>
        <taxon>Bacteria</taxon>
        <taxon>Bacillati</taxon>
        <taxon>Actinomycetota</taxon>
        <taxon>Actinomycetes</taxon>
        <taxon>Micrococcales</taxon>
        <taxon>Dermabacteraceae</taxon>
        <taxon>Brachybacterium</taxon>
    </lineage>
</organism>
<dbReference type="Gene3D" id="3.40.605.10">
    <property type="entry name" value="Aldehyde Dehydrogenase, Chain A, domain 1"/>
    <property type="match status" value="1"/>
</dbReference>
<dbReference type="Proteomes" id="UP000612352">
    <property type="component" value="Unassembled WGS sequence"/>
</dbReference>
<keyword evidence="2 7" id="KW-0028">Amino-acid biosynthesis</keyword>
<dbReference type="InterPro" id="IPR020593">
    <property type="entry name" value="G-glutamylP_reductase_CS"/>
</dbReference>